<gene>
    <name evidence="3" type="ORF">IMX20_06515</name>
</gene>
<dbReference type="AlphaFoldDB" id="A0A7M1KV45"/>
<keyword evidence="1 3" id="KW-0808">Transferase</keyword>
<proteinExistence type="predicted"/>
<feature type="domain" description="Glycosyl transferase family 1" evidence="2">
    <location>
        <begin position="207"/>
        <end position="366"/>
    </location>
</feature>
<dbReference type="PANTHER" id="PTHR46401:SF2">
    <property type="entry name" value="GLYCOSYLTRANSFERASE WBBK-RELATED"/>
    <property type="match status" value="1"/>
</dbReference>
<dbReference type="CDD" id="cd03801">
    <property type="entry name" value="GT4_PimA-like"/>
    <property type="match status" value="1"/>
</dbReference>
<dbReference type="Gene3D" id="3.40.50.2000">
    <property type="entry name" value="Glycogen Phosphorylase B"/>
    <property type="match status" value="2"/>
</dbReference>
<dbReference type="PANTHER" id="PTHR46401">
    <property type="entry name" value="GLYCOSYLTRANSFERASE WBBK-RELATED"/>
    <property type="match status" value="1"/>
</dbReference>
<accession>A0A7M1KV45</accession>
<organism evidence="3 4">
    <name type="scientific">Aerococcus urinaeequi</name>
    <dbReference type="NCBI Taxonomy" id="51665"/>
    <lineage>
        <taxon>Bacteria</taxon>
        <taxon>Bacillati</taxon>
        <taxon>Bacillota</taxon>
        <taxon>Bacilli</taxon>
        <taxon>Lactobacillales</taxon>
        <taxon>Aerococcaceae</taxon>
        <taxon>Aerococcus</taxon>
    </lineage>
</organism>
<reference evidence="3 4" key="1">
    <citation type="submission" date="2020-10" db="EMBL/GenBank/DDBJ databases">
        <title>Plasmid carrying two tetracycline resistance determinant.</title>
        <authorList>
            <person name="Yang Q."/>
        </authorList>
    </citation>
    <scope>NUCLEOTIDE SEQUENCE [LARGE SCALE GENOMIC DNA]</scope>
    <source>
        <strain evidence="3 4">T43</strain>
    </source>
</reference>
<dbReference type="Pfam" id="PF00534">
    <property type="entry name" value="Glycos_transf_1"/>
    <property type="match status" value="1"/>
</dbReference>
<evidence type="ECO:0000259" key="2">
    <source>
        <dbReference type="Pfam" id="PF00534"/>
    </source>
</evidence>
<sequence length="389" mass="45250">MKITHVSLCGPVTDNFSYQDNLLPKYHKKIGFDVSMITSKYIWDKGNISIDNRDIYLNEYGIKTIRLENKKKTTIHSKFKRYHNLYETLSNEKPDILFIHGVQFLDVRNIVSYLDKNPQVKVYVDNHADFSNSATNWLSKNILHKILWRRMAKIVEPYTEKFYGVLPSRVDFLNEIYKIPKEKIELLVMGADDEKVENTISLKLGEEVRTRYGITDEEFLIVTGGKIDNAKRQTLLLMEAVKNITNMKIKLIVFGSVTPELKEEFMSLVDGKKVQYVGWIESSDSYQYFASADLAVFPGGHSVLWEQVVAQGVPLVVKQGENMSHIDFDGNIKFLQENTYEEIYDLLLEIVSDKRLYKKMKNASQKNRKHFMYSNIARKSLELDVEYHV</sequence>
<evidence type="ECO:0000313" key="4">
    <source>
        <dbReference type="Proteomes" id="UP000595091"/>
    </source>
</evidence>
<dbReference type="SUPFAM" id="SSF53756">
    <property type="entry name" value="UDP-Glycosyltransferase/glycogen phosphorylase"/>
    <property type="match status" value="1"/>
</dbReference>
<dbReference type="GO" id="GO:0016757">
    <property type="term" value="F:glycosyltransferase activity"/>
    <property type="evidence" value="ECO:0007669"/>
    <property type="project" value="InterPro"/>
</dbReference>
<dbReference type="EMBL" id="CP063065">
    <property type="protein sequence ID" value="QOQ80062.1"/>
    <property type="molecule type" value="Genomic_DNA"/>
</dbReference>
<name>A0A7M1KV45_9LACT</name>
<dbReference type="RefSeq" id="WP_232089809.1">
    <property type="nucleotide sequence ID" value="NZ_CP063065.1"/>
</dbReference>
<evidence type="ECO:0000256" key="1">
    <source>
        <dbReference type="ARBA" id="ARBA00022679"/>
    </source>
</evidence>
<dbReference type="InterPro" id="IPR001296">
    <property type="entry name" value="Glyco_trans_1"/>
</dbReference>
<evidence type="ECO:0000313" key="3">
    <source>
        <dbReference type="EMBL" id="QOQ80062.1"/>
    </source>
</evidence>
<protein>
    <submittedName>
        <fullName evidence="3">Glycosyltransferase family 4 protein</fullName>
    </submittedName>
</protein>
<dbReference type="GO" id="GO:0009103">
    <property type="term" value="P:lipopolysaccharide biosynthetic process"/>
    <property type="evidence" value="ECO:0007669"/>
    <property type="project" value="TreeGrafter"/>
</dbReference>
<dbReference type="Proteomes" id="UP000595091">
    <property type="component" value="Chromosome"/>
</dbReference>